<dbReference type="AlphaFoldDB" id="A0A392R9R4"/>
<organism evidence="2 3">
    <name type="scientific">Trifolium medium</name>
    <dbReference type="NCBI Taxonomy" id="97028"/>
    <lineage>
        <taxon>Eukaryota</taxon>
        <taxon>Viridiplantae</taxon>
        <taxon>Streptophyta</taxon>
        <taxon>Embryophyta</taxon>
        <taxon>Tracheophyta</taxon>
        <taxon>Spermatophyta</taxon>
        <taxon>Magnoliopsida</taxon>
        <taxon>eudicotyledons</taxon>
        <taxon>Gunneridae</taxon>
        <taxon>Pentapetalae</taxon>
        <taxon>rosids</taxon>
        <taxon>fabids</taxon>
        <taxon>Fabales</taxon>
        <taxon>Fabaceae</taxon>
        <taxon>Papilionoideae</taxon>
        <taxon>50 kb inversion clade</taxon>
        <taxon>NPAAA clade</taxon>
        <taxon>Hologalegina</taxon>
        <taxon>IRL clade</taxon>
        <taxon>Trifolieae</taxon>
        <taxon>Trifolium</taxon>
    </lineage>
</organism>
<evidence type="ECO:0000313" key="2">
    <source>
        <dbReference type="EMBL" id="MCI32305.1"/>
    </source>
</evidence>
<feature type="non-terminal residue" evidence="2">
    <location>
        <position position="1"/>
    </location>
</feature>
<protein>
    <submittedName>
        <fullName evidence="2">Uncharacterized protein</fullName>
    </submittedName>
</protein>
<dbReference type="EMBL" id="LXQA010194335">
    <property type="protein sequence ID" value="MCI32305.1"/>
    <property type="molecule type" value="Genomic_DNA"/>
</dbReference>
<dbReference type="Proteomes" id="UP000265520">
    <property type="component" value="Unassembled WGS sequence"/>
</dbReference>
<evidence type="ECO:0000256" key="1">
    <source>
        <dbReference type="SAM" id="MobiDB-lite"/>
    </source>
</evidence>
<reference evidence="2 3" key="1">
    <citation type="journal article" date="2018" name="Front. Plant Sci.">
        <title>Red Clover (Trifolium pratense) and Zigzag Clover (T. medium) - A Picture of Genomic Similarities and Differences.</title>
        <authorList>
            <person name="Dluhosova J."/>
            <person name="Istvanek J."/>
            <person name="Nedelnik J."/>
            <person name="Repkova J."/>
        </authorList>
    </citation>
    <scope>NUCLEOTIDE SEQUENCE [LARGE SCALE GENOMIC DNA]</scope>
    <source>
        <strain evidence="3">cv. 10/8</strain>
        <tissue evidence="2">Leaf</tissue>
    </source>
</reference>
<name>A0A392R9R4_9FABA</name>
<feature type="compositionally biased region" description="Low complexity" evidence="1">
    <location>
        <begin position="20"/>
        <end position="30"/>
    </location>
</feature>
<proteinExistence type="predicted"/>
<comment type="caution">
    <text evidence="2">The sequence shown here is derived from an EMBL/GenBank/DDBJ whole genome shotgun (WGS) entry which is preliminary data.</text>
</comment>
<accession>A0A392R9R4</accession>
<evidence type="ECO:0000313" key="3">
    <source>
        <dbReference type="Proteomes" id="UP000265520"/>
    </source>
</evidence>
<keyword evidence="3" id="KW-1185">Reference proteome</keyword>
<feature type="compositionally biased region" description="Basic and acidic residues" evidence="1">
    <location>
        <begin position="7"/>
        <end position="19"/>
    </location>
</feature>
<feature type="region of interest" description="Disordered" evidence="1">
    <location>
        <begin position="1"/>
        <end position="30"/>
    </location>
</feature>
<sequence length="79" mass="8876">SYQVHETASRTRLHNDHVNNLRSLHSNNSNTDGLLCGRDEQFSHKAGDGDAYKLRSVQFNNSNTAGMLCGREEQCLRKA</sequence>